<evidence type="ECO:0000256" key="1">
    <source>
        <dbReference type="ARBA" id="ARBA00001974"/>
    </source>
</evidence>
<comment type="similarity">
    <text evidence="2 5">Belongs to the acyl-CoA dehydrogenase family.</text>
</comment>
<dbReference type="InterPro" id="IPR006089">
    <property type="entry name" value="Acyl-CoA_DH_CS"/>
</dbReference>
<evidence type="ECO:0000256" key="4">
    <source>
        <dbReference type="ARBA" id="ARBA00022827"/>
    </source>
</evidence>
<dbReference type="RefSeq" id="WP_378564152.1">
    <property type="nucleotide sequence ID" value="NZ_JBHSDL010000018.1"/>
</dbReference>
<evidence type="ECO:0000259" key="6">
    <source>
        <dbReference type="Pfam" id="PF00441"/>
    </source>
</evidence>
<keyword evidence="5 9" id="KW-0560">Oxidoreductase</keyword>
<evidence type="ECO:0000259" key="7">
    <source>
        <dbReference type="Pfam" id="PF02770"/>
    </source>
</evidence>
<dbReference type="CDD" id="cd00567">
    <property type="entry name" value="ACAD"/>
    <property type="match status" value="1"/>
</dbReference>
<protein>
    <submittedName>
        <fullName evidence="9">Acyl-CoA dehydrogenase family protein</fullName>
        <ecNumber evidence="9">1.-.-.-</ecNumber>
    </submittedName>
</protein>
<dbReference type="InterPro" id="IPR046373">
    <property type="entry name" value="Acyl-CoA_Oxase/DH_mid-dom_sf"/>
</dbReference>
<dbReference type="PANTHER" id="PTHR43884">
    <property type="entry name" value="ACYL-COA DEHYDROGENASE"/>
    <property type="match status" value="1"/>
</dbReference>
<comment type="caution">
    <text evidence="9">The sequence shown here is derived from an EMBL/GenBank/DDBJ whole genome shotgun (WGS) entry which is preliminary data.</text>
</comment>
<dbReference type="Gene3D" id="2.40.110.10">
    <property type="entry name" value="Butyryl-CoA Dehydrogenase, subunit A, domain 2"/>
    <property type="match status" value="1"/>
</dbReference>
<dbReference type="EMBL" id="JBHSDL010000018">
    <property type="protein sequence ID" value="MFC4376077.1"/>
    <property type="molecule type" value="Genomic_DNA"/>
</dbReference>
<proteinExistence type="inferred from homology"/>
<evidence type="ECO:0000256" key="5">
    <source>
        <dbReference type="RuleBase" id="RU362125"/>
    </source>
</evidence>
<dbReference type="Gene3D" id="1.20.140.10">
    <property type="entry name" value="Butyryl-CoA Dehydrogenase, subunit A, domain 3"/>
    <property type="match status" value="1"/>
</dbReference>
<sequence length="391" mass="41077">MPDRVLEQYAPRPAGPRLSELRELVRGTIAGHADTWDTEGVIPVEVLRELGRTGVLCAQVDSAYGGLGATSLENGEFTAFVGGLCSSTRSVMTSQGMAAWAIRRLGDRRQRREQLPALAQGKLAAVAMSEPWAGSDLAAMRTELRPEGDTVVIHGRKCWTTAAVSSDLLVVFGRYQGGGAAVLVPTRAPGVRLRPVPAPVGCRAAGHAHIDLDGVRVPAADILGGGGPSISLLVTAALSYGRFSVAWGCVGILRACLAAAAGHAVTREQFGVTINRHQLVARHLAELYVAEQAATRSCEHASRCWDDNSPEVVAATVLAKYTSARHAAAGAATAMQILASAGADDHGVVARAFRDAKLMEIIEGSNEICQLLLAEHAISNTERDTVEGPTS</sequence>
<accession>A0ABV8VKZ3</accession>
<dbReference type="InterPro" id="IPR037069">
    <property type="entry name" value="AcylCoA_DH/ox_N_sf"/>
</dbReference>
<gene>
    <name evidence="9" type="ORF">ACFO5K_18400</name>
</gene>
<feature type="domain" description="Acyl-CoA oxidase/dehydrogenase middle" evidence="7">
    <location>
        <begin position="125"/>
        <end position="215"/>
    </location>
</feature>
<dbReference type="PANTHER" id="PTHR43884:SF12">
    <property type="entry name" value="ISOVALERYL-COA DEHYDROGENASE, MITOCHONDRIAL-RELATED"/>
    <property type="match status" value="1"/>
</dbReference>
<dbReference type="Pfam" id="PF02771">
    <property type="entry name" value="Acyl-CoA_dh_N"/>
    <property type="match status" value="1"/>
</dbReference>
<dbReference type="Proteomes" id="UP001595844">
    <property type="component" value="Unassembled WGS sequence"/>
</dbReference>
<dbReference type="EC" id="1.-.-.-" evidence="9"/>
<dbReference type="SUPFAM" id="SSF47203">
    <property type="entry name" value="Acyl-CoA dehydrogenase C-terminal domain-like"/>
    <property type="match status" value="1"/>
</dbReference>
<evidence type="ECO:0000256" key="2">
    <source>
        <dbReference type="ARBA" id="ARBA00009347"/>
    </source>
</evidence>
<dbReference type="GO" id="GO:0016491">
    <property type="term" value="F:oxidoreductase activity"/>
    <property type="evidence" value="ECO:0007669"/>
    <property type="project" value="UniProtKB-KW"/>
</dbReference>
<keyword evidence="3 5" id="KW-0285">Flavoprotein</keyword>
<dbReference type="Pfam" id="PF00441">
    <property type="entry name" value="Acyl-CoA_dh_1"/>
    <property type="match status" value="1"/>
</dbReference>
<dbReference type="InterPro" id="IPR013786">
    <property type="entry name" value="AcylCoA_DH/ox_N"/>
</dbReference>
<dbReference type="Pfam" id="PF02770">
    <property type="entry name" value="Acyl-CoA_dh_M"/>
    <property type="match status" value="1"/>
</dbReference>
<keyword evidence="4 5" id="KW-0274">FAD</keyword>
<dbReference type="SUPFAM" id="SSF56645">
    <property type="entry name" value="Acyl-CoA dehydrogenase NM domain-like"/>
    <property type="match status" value="1"/>
</dbReference>
<evidence type="ECO:0000259" key="8">
    <source>
        <dbReference type="Pfam" id="PF02771"/>
    </source>
</evidence>
<comment type="cofactor">
    <cofactor evidence="1 5">
        <name>FAD</name>
        <dbReference type="ChEBI" id="CHEBI:57692"/>
    </cofactor>
</comment>
<dbReference type="InterPro" id="IPR009100">
    <property type="entry name" value="AcylCoA_DH/oxidase_NM_dom_sf"/>
</dbReference>
<name>A0ABV8VKZ3_9NOCA</name>
<dbReference type="PROSITE" id="PS00072">
    <property type="entry name" value="ACYL_COA_DH_1"/>
    <property type="match status" value="1"/>
</dbReference>
<organism evidence="9 10">
    <name type="scientific">Nocardia halotolerans</name>
    <dbReference type="NCBI Taxonomy" id="1755878"/>
    <lineage>
        <taxon>Bacteria</taxon>
        <taxon>Bacillati</taxon>
        <taxon>Actinomycetota</taxon>
        <taxon>Actinomycetes</taxon>
        <taxon>Mycobacteriales</taxon>
        <taxon>Nocardiaceae</taxon>
        <taxon>Nocardia</taxon>
    </lineage>
</organism>
<dbReference type="InterPro" id="IPR009075">
    <property type="entry name" value="AcylCo_DH/oxidase_C"/>
</dbReference>
<evidence type="ECO:0000313" key="9">
    <source>
        <dbReference type="EMBL" id="MFC4376077.1"/>
    </source>
</evidence>
<dbReference type="InterPro" id="IPR006091">
    <property type="entry name" value="Acyl-CoA_Oxase/DH_mid-dom"/>
</dbReference>
<feature type="domain" description="Acyl-CoA dehydrogenase/oxidase N-terminal" evidence="8">
    <location>
        <begin position="20"/>
        <end position="122"/>
    </location>
</feature>
<evidence type="ECO:0000313" key="10">
    <source>
        <dbReference type="Proteomes" id="UP001595844"/>
    </source>
</evidence>
<reference evidence="10" key="1">
    <citation type="journal article" date="2019" name="Int. J. Syst. Evol. Microbiol.">
        <title>The Global Catalogue of Microorganisms (GCM) 10K type strain sequencing project: providing services to taxonomists for standard genome sequencing and annotation.</title>
        <authorList>
            <consortium name="The Broad Institute Genomics Platform"/>
            <consortium name="The Broad Institute Genome Sequencing Center for Infectious Disease"/>
            <person name="Wu L."/>
            <person name="Ma J."/>
        </authorList>
    </citation>
    <scope>NUCLEOTIDE SEQUENCE [LARGE SCALE GENOMIC DNA]</scope>
    <source>
        <strain evidence="10">IBRC-M 10490</strain>
    </source>
</reference>
<evidence type="ECO:0000256" key="3">
    <source>
        <dbReference type="ARBA" id="ARBA00022630"/>
    </source>
</evidence>
<dbReference type="Gene3D" id="1.10.540.10">
    <property type="entry name" value="Acyl-CoA dehydrogenase/oxidase, N-terminal domain"/>
    <property type="match status" value="1"/>
</dbReference>
<feature type="domain" description="Acyl-CoA dehydrogenase/oxidase C-terminal" evidence="6">
    <location>
        <begin position="234"/>
        <end position="376"/>
    </location>
</feature>
<keyword evidence="10" id="KW-1185">Reference proteome</keyword>
<dbReference type="InterPro" id="IPR036250">
    <property type="entry name" value="AcylCo_DH-like_C"/>
</dbReference>